<keyword evidence="2" id="KW-1185">Reference proteome</keyword>
<reference evidence="1 2" key="1">
    <citation type="submission" date="2023-03" db="EMBL/GenBank/DDBJ databases">
        <title>High recombination rates correlate with genetic variation in Cardiocondyla obscurior ants.</title>
        <authorList>
            <person name="Errbii M."/>
        </authorList>
    </citation>
    <scope>NUCLEOTIDE SEQUENCE [LARGE SCALE GENOMIC DNA]</scope>
    <source>
        <strain evidence="1">Alpha-2009</strain>
        <tissue evidence="1">Whole body</tissue>
    </source>
</reference>
<dbReference type="EMBL" id="JADYXP020000024">
    <property type="protein sequence ID" value="KAL0101338.1"/>
    <property type="molecule type" value="Genomic_DNA"/>
</dbReference>
<comment type="caution">
    <text evidence="1">The sequence shown here is derived from an EMBL/GenBank/DDBJ whole genome shotgun (WGS) entry which is preliminary data.</text>
</comment>
<dbReference type="Proteomes" id="UP001430953">
    <property type="component" value="Unassembled WGS sequence"/>
</dbReference>
<evidence type="ECO:0000313" key="1">
    <source>
        <dbReference type="EMBL" id="KAL0101338.1"/>
    </source>
</evidence>
<proteinExistence type="predicted"/>
<gene>
    <name evidence="1" type="ORF">PUN28_018859</name>
</gene>
<accession>A0AAW2ECD4</accession>
<dbReference type="AlphaFoldDB" id="A0AAW2ECD4"/>
<protein>
    <submittedName>
        <fullName evidence="1">Uncharacterized protein</fullName>
    </submittedName>
</protein>
<evidence type="ECO:0000313" key="2">
    <source>
        <dbReference type="Proteomes" id="UP001430953"/>
    </source>
</evidence>
<organism evidence="1 2">
    <name type="scientific">Cardiocondyla obscurior</name>
    <dbReference type="NCBI Taxonomy" id="286306"/>
    <lineage>
        <taxon>Eukaryota</taxon>
        <taxon>Metazoa</taxon>
        <taxon>Ecdysozoa</taxon>
        <taxon>Arthropoda</taxon>
        <taxon>Hexapoda</taxon>
        <taxon>Insecta</taxon>
        <taxon>Pterygota</taxon>
        <taxon>Neoptera</taxon>
        <taxon>Endopterygota</taxon>
        <taxon>Hymenoptera</taxon>
        <taxon>Apocrita</taxon>
        <taxon>Aculeata</taxon>
        <taxon>Formicoidea</taxon>
        <taxon>Formicidae</taxon>
        <taxon>Myrmicinae</taxon>
        <taxon>Cardiocondyla</taxon>
    </lineage>
</organism>
<sequence length="220" mass="25305">MSDALQRSIWHIRYVPHVQHTVIDDSASTVDYYIVDSDKRNIQKMFSKRVHRSTPYNECVHFQTTITRNRHAYKDCTFSAFATRCTSRFAVCASGYLAGNEVKLVGAQTKGSRGEGRGWELSRRAQMLEGANCQANNGGAKRIKVRRSGLDIESCVESQYPTWRLSYFPKIPRRSIGTRAARRFHSSADHRDVRFIFSCALKRLNYITICQRSDVFFFSL</sequence>
<name>A0AAW2ECD4_9HYME</name>